<feature type="region of interest" description="Disordered" evidence="2">
    <location>
        <begin position="429"/>
        <end position="454"/>
    </location>
</feature>
<reference evidence="5" key="1">
    <citation type="submission" date="2020-05" db="EMBL/GenBank/DDBJ databases">
        <authorList>
            <person name="Chiriac C."/>
            <person name="Salcher M."/>
            <person name="Ghai R."/>
            <person name="Kavagutti S V."/>
        </authorList>
    </citation>
    <scope>NUCLEOTIDE SEQUENCE</scope>
</reference>
<organism evidence="5">
    <name type="scientific">freshwater metagenome</name>
    <dbReference type="NCBI Taxonomy" id="449393"/>
    <lineage>
        <taxon>unclassified sequences</taxon>
        <taxon>metagenomes</taxon>
        <taxon>ecological metagenomes</taxon>
    </lineage>
</organism>
<dbReference type="Gene3D" id="3.40.190.10">
    <property type="entry name" value="Periplasmic binding protein-like II"/>
    <property type="match status" value="2"/>
</dbReference>
<dbReference type="PANTHER" id="PTHR42996">
    <property type="entry name" value="PHOSPHATE-BINDING PROTEIN PSTS"/>
    <property type="match status" value="1"/>
</dbReference>
<dbReference type="InterPro" id="IPR050962">
    <property type="entry name" value="Phosphate-bind_PstS"/>
</dbReference>
<name>A0A6J6SHX9_9ZZZZ</name>
<feature type="compositionally biased region" description="Gly residues" evidence="2">
    <location>
        <begin position="441"/>
        <end position="454"/>
    </location>
</feature>
<keyword evidence="3" id="KW-1133">Transmembrane helix</keyword>
<comment type="similarity">
    <text evidence="1">Belongs to the PstS family.</text>
</comment>
<evidence type="ECO:0000256" key="2">
    <source>
        <dbReference type="SAM" id="MobiDB-lite"/>
    </source>
</evidence>
<dbReference type="EMBL" id="CAEZYQ010000004">
    <property type="protein sequence ID" value="CAB4734422.1"/>
    <property type="molecule type" value="Genomic_DNA"/>
</dbReference>
<evidence type="ECO:0000259" key="4">
    <source>
        <dbReference type="Pfam" id="PF12849"/>
    </source>
</evidence>
<feature type="transmembrane region" description="Helical" evidence="3">
    <location>
        <begin position="516"/>
        <end position="538"/>
    </location>
</feature>
<evidence type="ECO:0000313" key="5">
    <source>
        <dbReference type="EMBL" id="CAB4734422.1"/>
    </source>
</evidence>
<gene>
    <name evidence="5" type="ORF">UFOPK2761_00755</name>
</gene>
<dbReference type="PANTHER" id="PTHR42996:SF1">
    <property type="entry name" value="PHOSPHATE-BINDING PROTEIN PSTS"/>
    <property type="match status" value="1"/>
</dbReference>
<protein>
    <submittedName>
        <fullName evidence="5">Unannotated protein</fullName>
    </submittedName>
</protein>
<dbReference type="SUPFAM" id="SSF53850">
    <property type="entry name" value="Periplasmic binding protein-like II"/>
    <property type="match status" value="1"/>
</dbReference>
<sequence length="548" mass="57031">MNRPFSVLARCAAALVLAVAGVAGMPSAAQAATYAQIEGTGSTWSEIIVQQWIADVDASGMKVVYTGGGSTKGRKDFSQDTNDFAISEIPYQGTDEQGNADTSNGRDFAYLPIVAGGTAFTYQLKIGNELVRNLRLSGETIAKIFTNQITNWNDPAITKDNNGRAFPSVPITPVVRADGSGTTAQFTSWMDKEHPSIWRPYFGKAGLTSYYPKKSGSRTVSQAGSDQVMNAIASSTGNGFIGYVEYSYPVDKNFPVVKVLNQGGYYVEPTQFNVAVALTRARINTSNPNDPSTYLTQILDDVYRNPDPRAYPISSYSYMIIPTAADDPRMTTAKRQTLADFMYYSLCAGQTKAGPYGYSPLPLNLVQAGFEQIAKLGEADKDVDLSNRDVRSCNNPTFDGKNLSNNKLAQIAPQPASCDKVGAGPCGTATGTGEPSTDDGAGAGSAGGAGGAAGGETGVDVGGAGGGGGAGAAPTSIDPVTGEVVGGAAGGVAEAGAVYADPSTILVSDRAGDTRAFAWLSGLLLVVLVVLPGLYVAVLRRRPTGARS</sequence>
<evidence type="ECO:0000256" key="3">
    <source>
        <dbReference type="SAM" id="Phobius"/>
    </source>
</evidence>
<dbReference type="Pfam" id="PF12849">
    <property type="entry name" value="PBP_like_2"/>
    <property type="match status" value="1"/>
</dbReference>
<keyword evidence="3" id="KW-0472">Membrane</keyword>
<feature type="domain" description="PBP" evidence="4">
    <location>
        <begin position="27"/>
        <end position="347"/>
    </location>
</feature>
<accession>A0A6J6SHX9</accession>
<proteinExistence type="inferred from homology"/>
<evidence type="ECO:0000256" key="1">
    <source>
        <dbReference type="ARBA" id="ARBA00008725"/>
    </source>
</evidence>
<dbReference type="AlphaFoldDB" id="A0A6J6SHX9"/>
<dbReference type="InterPro" id="IPR024370">
    <property type="entry name" value="PBP_domain"/>
</dbReference>
<keyword evidence="3" id="KW-0812">Transmembrane</keyword>